<evidence type="ECO:0000256" key="1">
    <source>
        <dbReference type="ARBA" id="ARBA00022722"/>
    </source>
</evidence>
<keyword evidence="3" id="KW-1185">Reference proteome</keyword>
<protein>
    <submittedName>
        <fullName evidence="2">Uncharacterized protein</fullName>
    </submittedName>
</protein>
<proteinExistence type="predicted"/>
<sequence>MEKKTFLQMLHQLSGLMSDRCNTMKSFDKAFQEERKLMLQTDEVIQFLHCNAHFLLGLSAQCEKILARTVKESGERFGRDLLAQFHSYQSKSESSASRNHIIDCLGVCLSKRNRKLESVFEDCRSDAIDHQIIVLGELCAGLVIVTEHQLADFLPEGRYHSVPENNPLRGKIKHSHLTNLIGEQMFGDLDFSLFKRRSAFLFHHSTINILKRNRSVSAWFLKKSNEEQAKLLNLSAKKAPETRKRSAEEERGAVAKRKVILDKQRQKKLGEAEKKRQAIVTIMDQLQPHHDPCTTPKHIDALLASYGSRTNQKIAVQAELKYNKHVLGLKSHLSKLVTILSEYICFYVILVSIK</sequence>
<accession>A0AAD9IS69</accession>
<evidence type="ECO:0000313" key="3">
    <source>
        <dbReference type="Proteomes" id="UP001208570"/>
    </source>
</evidence>
<comment type="caution">
    <text evidence="2">The sequence shown here is derived from an EMBL/GenBank/DDBJ whole genome shotgun (WGS) entry which is preliminary data.</text>
</comment>
<name>A0AAD9IS69_9ANNE</name>
<gene>
    <name evidence="2" type="ORF">LSH36_1525g00037</name>
</gene>
<reference evidence="2" key="1">
    <citation type="journal article" date="2023" name="Mol. Biol. Evol.">
        <title>Third-Generation Sequencing Reveals the Adaptive Role of the Epigenome in Three Deep-Sea Polychaetes.</title>
        <authorList>
            <person name="Perez M."/>
            <person name="Aroh O."/>
            <person name="Sun Y."/>
            <person name="Lan Y."/>
            <person name="Juniper S.K."/>
            <person name="Young C.R."/>
            <person name="Angers B."/>
            <person name="Qian P.Y."/>
        </authorList>
    </citation>
    <scope>NUCLEOTIDE SEQUENCE</scope>
    <source>
        <strain evidence="2">P08H-3</strain>
    </source>
</reference>
<organism evidence="2 3">
    <name type="scientific">Paralvinella palmiformis</name>
    <dbReference type="NCBI Taxonomy" id="53620"/>
    <lineage>
        <taxon>Eukaryota</taxon>
        <taxon>Metazoa</taxon>
        <taxon>Spiralia</taxon>
        <taxon>Lophotrochozoa</taxon>
        <taxon>Annelida</taxon>
        <taxon>Polychaeta</taxon>
        <taxon>Sedentaria</taxon>
        <taxon>Canalipalpata</taxon>
        <taxon>Terebellida</taxon>
        <taxon>Terebelliformia</taxon>
        <taxon>Alvinellidae</taxon>
        <taxon>Paralvinella</taxon>
    </lineage>
</organism>
<dbReference type="PANTHER" id="PTHR11046">
    <property type="entry name" value="OLIGORIBONUCLEASE, MITOCHONDRIAL"/>
    <property type="match status" value="1"/>
</dbReference>
<dbReference type="Proteomes" id="UP001208570">
    <property type="component" value="Unassembled WGS sequence"/>
</dbReference>
<keyword evidence="1" id="KW-0540">Nuclease</keyword>
<dbReference type="AlphaFoldDB" id="A0AAD9IS69"/>
<evidence type="ECO:0000313" key="2">
    <source>
        <dbReference type="EMBL" id="KAK2139981.1"/>
    </source>
</evidence>
<dbReference type="GO" id="GO:0000175">
    <property type="term" value="F:3'-5'-RNA exonuclease activity"/>
    <property type="evidence" value="ECO:0007669"/>
    <property type="project" value="InterPro"/>
</dbReference>
<keyword evidence="1" id="KW-0378">Hydrolase</keyword>
<dbReference type="PANTHER" id="PTHR11046:SF29">
    <property type="match status" value="1"/>
</dbReference>
<dbReference type="EMBL" id="JAODUP010001522">
    <property type="protein sequence ID" value="KAK2139981.1"/>
    <property type="molecule type" value="Genomic_DNA"/>
</dbReference>
<dbReference type="InterPro" id="IPR022894">
    <property type="entry name" value="Oligoribonuclease"/>
</dbReference>